<comment type="caution">
    <text evidence="19">The sequence shown here is derived from an EMBL/GenBank/DDBJ whole genome shotgun (WGS) entry which is preliminary data.</text>
</comment>
<evidence type="ECO:0000256" key="10">
    <source>
        <dbReference type="ARBA" id="ARBA00023204"/>
    </source>
</evidence>
<evidence type="ECO:0000256" key="1">
    <source>
        <dbReference type="ARBA" id="ARBA00009922"/>
    </source>
</evidence>
<evidence type="ECO:0000313" key="20">
    <source>
        <dbReference type="Proteomes" id="UP001651050"/>
    </source>
</evidence>
<proteinExistence type="inferred from homology"/>
<comment type="catalytic activity">
    <reaction evidence="12">
        <text>Couples ATP hydrolysis with the unwinding of duplex DNA by translocating in the 3'-5' direction.</text>
        <dbReference type="EC" id="5.6.2.4"/>
    </reaction>
</comment>
<dbReference type="RefSeq" id="WP_416342251.1">
    <property type="nucleotide sequence ID" value="NZ_JALQCY010000001.1"/>
</dbReference>
<evidence type="ECO:0000256" key="12">
    <source>
        <dbReference type="ARBA" id="ARBA00034617"/>
    </source>
</evidence>
<feature type="binding site" evidence="15">
    <location>
        <begin position="130"/>
        <end position="137"/>
    </location>
    <ligand>
        <name>ATP</name>
        <dbReference type="ChEBI" id="CHEBI:30616"/>
    </ligand>
</feature>
<feature type="region of interest" description="Disordered" evidence="16">
    <location>
        <begin position="919"/>
        <end position="959"/>
    </location>
</feature>
<keyword evidence="5 15" id="KW-0378">Hydrolase</keyword>
<feature type="compositionally biased region" description="Low complexity" evidence="16">
    <location>
        <begin position="27"/>
        <end position="37"/>
    </location>
</feature>
<dbReference type="InterPro" id="IPR011604">
    <property type="entry name" value="PDDEXK-like_dom_sf"/>
</dbReference>
<evidence type="ECO:0000256" key="7">
    <source>
        <dbReference type="ARBA" id="ARBA00022839"/>
    </source>
</evidence>
<dbReference type="Pfam" id="PF13361">
    <property type="entry name" value="UvrD_C"/>
    <property type="match status" value="2"/>
</dbReference>
<reference evidence="19 20" key="1">
    <citation type="submission" date="2022-02" db="EMBL/GenBank/DDBJ databases">
        <title>The car tank lid bacteriome: a reservoir of bacteria with potential in bioremediation of fuel.</title>
        <authorList>
            <person name="Vidal-Verdu A."/>
            <person name="Gomez-Martinez D."/>
            <person name="Latorre-Perez A."/>
            <person name="Pereto J."/>
            <person name="Porcar M."/>
        </authorList>
    </citation>
    <scope>NUCLEOTIDE SEQUENCE [LARGE SCALE GENOMIC DNA]</scope>
    <source>
        <strain evidence="19 20">4D.3</strain>
    </source>
</reference>
<evidence type="ECO:0000256" key="3">
    <source>
        <dbReference type="ARBA" id="ARBA00022741"/>
    </source>
</evidence>
<keyword evidence="20" id="KW-1185">Reference proteome</keyword>
<dbReference type="PROSITE" id="PS51217">
    <property type="entry name" value="UVRD_HELICASE_CTER"/>
    <property type="match status" value="1"/>
</dbReference>
<evidence type="ECO:0000256" key="16">
    <source>
        <dbReference type="SAM" id="MobiDB-lite"/>
    </source>
</evidence>
<evidence type="ECO:0000256" key="9">
    <source>
        <dbReference type="ARBA" id="ARBA00023125"/>
    </source>
</evidence>
<evidence type="ECO:0000256" key="14">
    <source>
        <dbReference type="ARBA" id="ARBA00048988"/>
    </source>
</evidence>
<evidence type="ECO:0000313" key="19">
    <source>
        <dbReference type="EMBL" id="MCK9792378.1"/>
    </source>
</evidence>
<dbReference type="SUPFAM" id="SSF52540">
    <property type="entry name" value="P-loop containing nucleoside triphosphate hydrolases"/>
    <property type="match status" value="1"/>
</dbReference>
<dbReference type="Gene3D" id="1.10.10.160">
    <property type="match status" value="1"/>
</dbReference>
<accession>A0ABT0IYS5</accession>
<protein>
    <recommendedName>
        <fullName evidence="13">DNA 3'-5' helicase</fullName>
        <ecNumber evidence="13">5.6.2.4</ecNumber>
    </recommendedName>
</protein>
<evidence type="ECO:0000256" key="2">
    <source>
        <dbReference type="ARBA" id="ARBA00022722"/>
    </source>
</evidence>
<evidence type="ECO:0000256" key="11">
    <source>
        <dbReference type="ARBA" id="ARBA00023235"/>
    </source>
</evidence>
<dbReference type="PANTHER" id="PTHR11070">
    <property type="entry name" value="UVRD / RECB / PCRA DNA HELICASE FAMILY MEMBER"/>
    <property type="match status" value="1"/>
</dbReference>
<evidence type="ECO:0000256" key="4">
    <source>
        <dbReference type="ARBA" id="ARBA00022763"/>
    </source>
</evidence>
<comment type="catalytic activity">
    <reaction evidence="14">
        <text>ATP + H2O = ADP + phosphate + H(+)</text>
        <dbReference type="Rhea" id="RHEA:13065"/>
        <dbReference type="ChEBI" id="CHEBI:15377"/>
        <dbReference type="ChEBI" id="CHEBI:15378"/>
        <dbReference type="ChEBI" id="CHEBI:30616"/>
        <dbReference type="ChEBI" id="CHEBI:43474"/>
        <dbReference type="ChEBI" id="CHEBI:456216"/>
        <dbReference type="EC" id="5.6.2.4"/>
    </reaction>
</comment>
<keyword evidence="8 15" id="KW-0067">ATP-binding</keyword>
<keyword evidence="4" id="KW-0227">DNA damage</keyword>
<keyword evidence="3 15" id="KW-0547">Nucleotide-binding</keyword>
<dbReference type="Pfam" id="PF00580">
    <property type="entry name" value="UvrD-helicase"/>
    <property type="match status" value="1"/>
</dbReference>
<organism evidence="19 20">
    <name type="scientific">Isoptericola peretonis</name>
    <dbReference type="NCBI Taxonomy" id="2918523"/>
    <lineage>
        <taxon>Bacteria</taxon>
        <taxon>Bacillati</taxon>
        <taxon>Actinomycetota</taxon>
        <taxon>Actinomycetes</taxon>
        <taxon>Micrococcales</taxon>
        <taxon>Promicromonosporaceae</taxon>
        <taxon>Isoptericola</taxon>
    </lineage>
</organism>
<keyword evidence="11" id="KW-0413">Isomerase</keyword>
<dbReference type="InterPro" id="IPR013986">
    <property type="entry name" value="DExx_box_DNA_helicase_dom_sf"/>
</dbReference>
<dbReference type="PANTHER" id="PTHR11070:SF55">
    <property type="entry name" value="DNA 3'-5' HELICASE"/>
    <property type="match status" value="1"/>
</dbReference>
<dbReference type="InterPro" id="IPR000212">
    <property type="entry name" value="DNA_helicase_UvrD/REP"/>
</dbReference>
<keyword evidence="10" id="KW-0234">DNA repair</keyword>
<keyword evidence="7" id="KW-0269">Exonuclease</keyword>
<evidence type="ECO:0000259" key="17">
    <source>
        <dbReference type="PROSITE" id="PS51198"/>
    </source>
</evidence>
<gene>
    <name evidence="19" type="ORF">M1843_01290</name>
</gene>
<dbReference type="PROSITE" id="PS51198">
    <property type="entry name" value="UVRD_HELICASE_ATP_BIND"/>
    <property type="match status" value="1"/>
</dbReference>
<dbReference type="InterPro" id="IPR014016">
    <property type="entry name" value="UvrD-like_ATP-bd"/>
</dbReference>
<dbReference type="Gene3D" id="1.10.486.10">
    <property type="entry name" value="PCRA, domain 4"/>
    <property type="match status" value="1"/>
</dbReference>
<evidence type="ECO:0000256" key="8">
    <source>
        <dbReference type="ARBA" id="ARBA00022840"/>
    </source>
</evidence>
<comment type="similarity">
    <text evidence="1">Belongs to the helicase family. UvrD subfamily.</text>
</comment>
<dbReference type="Proteomes" id="UP001651050">
    <property type="component" value="Unassembled WGS sequence"/>
</dbReference>
<feature type="compositionally biased region" description="Basic and acidic residues" evidence="16">
    <location>
        <begin position="14"/>
        <end position="26"/>
    </location>
</feature>
<dbReference type="InterPro" id="IPR027417">
    <property type="entry name" value="P-loop_NTPase"/>
</dbReference>
<dbReference type="GO" id="GO:0004386">
    <property type="term" value="F:helicase activity"/>
    <property type="evidence" value="ECO:0007669"/>
    <property type="project" value="UniProtKB-KW"/>
</dbReference>
<dbReference type="InterPro" id="IPR038726">
    <property type="entry name" value="PDDEXK_AddAB-type"/>
</dbReference>
<dbReference type="Gene3D" id="3.90.320.10">
    <property type="match status" value="1"/>
</dbReference>
<feature type="region of interest" description="Disordered" evidence="16">
    <location>
        <begin position="1"/>
        <end position="96"/>
    </location>
</feature>
<dbReference type="CDD" id="cd17932">
    <property type="entry name" value="DEXQc_UvrD"/>
    <property type="match status" value="1"/>
</dbReference>
<evidence type="ECO:0000259" key="18">
    <source>
        <dbReference type="PROSITE" id="PS51217"/>
    </source>
</evidence>
<evidence type="ECO:0000256" key="6">
    <source>
        <dbReference type="ARBA" id="ARBA00022806"/>
    </source>
</evidence>
<dbReference type="EC" id="5.6.2.4" evidence="13"/>
<dbReference type="InterPro" id="IPR014017">
    <property type="entry name" value="DNA_helicase_UvrD-like_C"/>
</dbReference>
<name>A0ABT0IYS5_9MICO</name>
<sequence>MTGDGTTGAAAPDPRPDGGGHGHDDAAGAFADDTWAALGEPGREEELGFPELAGLGTATFPGVGAASPDGVLFDDALLDRPGTGPSAPPDEPPAPRFSAREIAELLGRPSPTDEQVAVIEAPLEPVLVVAGAGSGKTETMAARVVWLIANELVAPEEVLGLTFTRKAAAELAQRVQSRLAQLARAQGRATSGLDLLARPVVATYNAYAASLVADHGLRLGIEPGSRLLGEANQWQLAAQVVESWADDLGTDRAVSTVVGAVLALSGELGEHLVPVDDARDALADVVARLDAVPLGPRQKKRTKEIQALIDSVAERSRLLDLVAEYRRRKRVADALDFGDQIAFAAELARSVPAVGATERARYPVVLLDEYQDTSYAQVELLAGLFGGGHAVTAVGDPHQSIYGWRGASASGLARFGERFRTRGGAPAAVRYLSTSWRNDAAVLAAANVAAGPLRERARQTGTGVDVPPLDLRPGAGTGVVRAHVAATSEEEAEAAAEFVAARWRRATRRDGSDRVTAAVLCRARSQFAAVEVALRRRGLPVEVVGLGGLLSTPEVVDVVALLEAVHDPSRGDSLLRLLTGPRVNLGAADLHALGSWASDLARADGGRPGARPAPAAPEDADDAPVVVEGDVVDHRSLVDALDDLPDPGRPARDGRVLSAAGHGRLSALARLLRELRGLTYLSLPELVVAAERALGLDVEVATAQVLADTLASAPGLGGAGAAAGVSLRGREHLDAFRDVAASFAQSADVATLGAFLAWLGVAGDQERGLDMPVREPDPDAVQVITAHAAKGLEWDVVAVPGLVDGVFPSLAESSQGRTDGGWLSDVSSLPYHLRGDAPDLPEFTWTEASDTKDLAARRDQFRLDCGAHRLAEERRLAYVAFTRARRELFLTAHWWGTGSTPRRVSPFLAELVEAGVVDPRGWADQPDPAAGNPRDAVEHAAPWPPVEDADPAPVPGDAGPTPRDLLRASAARVDAARAAAEGAVTGVLRDASGRDLVLLARTLLAERSERASREVELPAHVSASGMVRLAGDREGFALQLRRPVPQEPTVHARRGTHFHEWVERFYTSSSLVDVDDLPGAEDGEIAPDVDLETLRERFVESPWAARTPLAVEVDVETPVGGVMLRSRIDAVFADPDAPPAAPGEAPAVVVVDWKTGHEPRDAAARSAREVQLAVYRLAWSRYTGLPLERVSAAFVYVASGTTVRPRRLLDEAELEALVRGEVHQR</sequence>
<feature type="compositionally biased region" description="Pro residues" evidence="16">
    <location>
        <begin position="86"/>
        <end position="95"/>
    </location>
</feature>
<feature type="domain" description="UvrD-like helicase ATP-binding" evidence="17">
    <location>
        <begin position="109"/>
        <end position="439"/>
    </location>
</feature>
<keyword evidence="6 15" id="KW-0347">Helicase</keyword>
<keyword evidence="9" id="KW-0238">DNA-binding</keyword>
<dbReference type="Gene3D" id="3.40.50.300">
    <property type="entry name" value="P-loop containing nucleotide triphosphate hydrolases"/>
    <property type="match status" value="3"/>
</dbReference>
<keyword evidence="2" id="KW-0540">Nuclease</keyword>
<evidence type="ECO:0000256" key="15">
    <source>
        <dbReference type="PROSITE-ProRule" id="PRU00560"/>
    </source>
</evidence>
<dbReference type="EMBL" id="JALQCY010000001">
    <property type="protein sequence ID" value="MCK9792378.1"/>
    <property type="molecule type" value="Genomic_DNA"/>
</dbReference>
<evidence type="ECO:0000256" key="13">
    <source>
        <dbReference type="ARBA" id="ARBA00034808"/>
    </source>
</evidence>
<dbReference type="Pfam" id="PF12705">
    <property type="entry name" value="PDDEXK_1"/>
    <property type="match status" value="1"/>
</dbReference>
<evidence type="ECO:0000256" key="5">
    <source>
        <dbReference type="ARBA" id="ARBA00022801"/>
    </source>
</evidence>
<feature type="domain" description="UvrD-like helicase C-terminal" evidence="18">
    <location>
        <begin position="440"/>
        <end position="791"/>
    </location>
</feature>